<organism evidence="3 4">
    <name type="scientific">Acrocarpospora macrocephala</name>
    <dbReference type="NCBI Taxonomy" id="150177"/>
    <lineage>
        <taxon>Bacteria</taxon>
        <taxon>Bacillati</taxon>
        <taxon>Actinomycetota</taxon>
        <taxon>Actinomycetes</taxon>
        <taxon>Streptosporangiales</taxon>
        <taxon>Streptosporangiaceae</taxon>
        <taxon>Acrocarpospora</taxon>
    </lineage>
</organism>
<protein>
    <submittedName>
        <fullName evidence="3">Thiolase</fullName>
    </submittedName>
</protein>
<dbReference type="Pfam" id="PF22691">
    <property type="entry name" value="Thiolase_C_1"/>
    <property type="match status" value="1"/>
</dbReference>
<feature type="domain" description="Thiolase N-terminal" evidence="1">
    <location>
        <begin position="4"/>
        <end position="107"/>
    </location>
</feature>
<keyword evidence="4" id="KW-1185">Reference proteome</keyword>
<comment type="caution">
    <text evidence="3">The sequence shown here is derived from an EMBL/GenBank/DDBJ whole genome shotgun (WGS) entry which is preliminary data.</text>
</comment>
<dbReference type="InterPro" id="IPR055140">
    <property type="entry name" value="Thiolase_C_2"/>
</dbReference>
<evidence type="ECO:0000259" key="2">
    <source>
        <dbReference type="Pfam" id="PF22691"/>
    </source>
</evidence>
<dbReference type="Proteomes" id="UP000331127">
    <property type="component" value="Unassembled WGS sequence"/>
</dbReference>
<dbReference type="Pfam" id="PF00108">
    <property type="entry name" value="Thiolase_N"/>
    <property type="match status" value="1"/>
</dbReference>
<dbReference type="OrthoDB" id="9785768at2"/>
<dbReference type="AlphaFoldDB" id="A0A5M3WZL8"/>
<name>A0A5M3WZL8_9ACTN</name>
<dbReference type="CDD" id="cd00829">
    <property type="entry name" value="SCP-x_thiolase"/>
    <property type="match status" value="1"/>
</dbReference>
<dbReference type="PANTHER" id="PTHR42870">
    <property type="entry name" value="ACETYL-COA C-ACETYLTRANSFERASE"/>
    <property type="match status" value="1"/>
</dbReference>
<dbReference type="InterPro" id="IPR002155">
    <property type="entry name" value="Thiolase"/>
</dbReference>
<sequence length="376" mass="39400">MRDVMVLGTGMVPFGRYAPGSARRLAAEASVAALSDAGCAFADLDAFVCGSAHPLTPRGVYLAKELGVTGLAVLHAEHASASGLAAMHLAWLGVGSGAYDAVLVLGVDCPESEQSALEIIESEGNLPAPALFAMWAHRRMHDRGTTPRHLAAVAAKNWNYARDNPYAARRAAEPITVEKVLASRMIAPPLTSMMCTPWGEGAAAAVVCSAEFAGRYGADRAVRMLHSHVESETYSPGHVFQGAIVGPPAMSRRAAGALYEATGRGPADVDVVQVHDAFAIEELYYYELLGFAADGDAERLVEKGAFGPGSRERFGLPEFSTHGGLVAGGHPGGPTGLAQVHETVRQLRGGRSVGLCHMLGAGSVAITQMYERARPS</sequence>
<evidence type="ECO:0000313" key="3">
    <source>
        <dbReference type="EMBL" id="GES13866.1"/>
    </source>
</evidence>
<accession>A0A5M3WZL8</accession>
<reference evidence="3 4" key="1">
    <citation type="submission" date="2019-10" db="EMBL/GenBank/DDBJ databases">
        <title>Whole genome shotgun sequence of Acrocarpospora macrocephala NBRC 16266.</title>
        <authorList>
            <person name="Ichikawa N."/>
            <person name="Kimura A."/>
            <person name="Kitahashi Y."/>
            <person name="Komaki H."/>
            <person name="Oguchi A."/>
        </authorList>
    </citation>
    <scope>NUCLEOTIDE SEQUENCE [LARGE SCALE GENOMIC DNA]</scope>
    <source>
        <strain evidence="3 4">NBRC 16266</strain>
    </source>
</reference>
<dbReference type="InterPro" id="IPR016039">
    <property type="entry name" value="Thiolase-like"/>
</dbReference>
<dbReference type="GO" id="GO:0016747">
    <property type="term" value="F:acyltransferase activity, transferring groups other than amino-acyl groups"/>
    <property type="evidence" value="ECO:0007669"/>
    <property type="project" value="InterPro"/>
</dbReference>
<dbReference type="PIRSF" id="PIRSF000429">
    <property type="entry name" value="Ac-CoA_Ac_transf"/>
    <property type="match status" value="1"/>
</dbReference>
<evidence type="ECO:0000259" key="1">
    <source>
        <dbReference type="Pfam" id="PF00108"/>
    </source>
</evidence>
<dbReference type="EMBL" id="BLAE01000051">
    <property type="protein sequence ID" value="GES13866.1"/>
    <property type="molecule type" value="Genomic_DNA"/>
</dbReference>
<feature type="domain" description="Thiolase C-terminal" evidence="2">
    <location>
        <begin position="252"/>
        <end position="349"/>
    </location>
</feature>
<evidence type="ECO:0000313" key="4">
    <source>
        <dbReference type="Proteomes" id="UP000331127"/>
    </source>
</evidence>
<dbReference type="RefSeq" id="WP_155359082.1">
    <property type="nucleotide sequence ID" value="NZ_BAAAHL010000059.1"/>
</dbReference>
<dbReference type="Gene3D" id="3.40.47.10">
    <property type="match status" value="1"/>
</dbReference>
<gene>
    <name evidence="3" type="ORF">Amac_074630</name>
</gene>
<proteinExistence type="predicted"/>
<dbReference type="InterPro" id="IPR020616">
    <property type="entry name" value="Thiolase_N"/>
</dbReference>
<dbReference type="PANTHER" id="PTHR42870:SF1">
    <property type="entry name" value="NON-SPECIFIC LIPID-TRANSFER PROTEIN-LIKE 2"/>
    <property type="match status" value="1"/>
</dbReference>
<dbReference type="SUPFAM" id="SSF53901">
    <property type="entry name" value="Thiolase-like"/>
    <property type="match status" value="1"/>
</dbReference>